<dbReference type="InterPro" id="IPR024079">
    <property type="entry name" value="MetalloPept_cat_dom_sf"/>
</dbReference>
<evidence type="ECO:0000259" key="1">
    <source>
        <dbReference type="SMART" id="SM00235"/>
    </source>
</evidence>
<dbReference type="SUPFAM" id="SSF55486">
    <property type="entry name" value="Metalloproteases ('zincins'), catalytic domain"/>
    <property type="match status" value="1"/>
</dbReference>
<feature type="domain" description="Peptidase metallopeptidase" evidence="1">
    <location>
        <begin position="28"/>
        <end position="217"/>
    </location>
</feature>
<dbReference type="SMART" id="SM00235">
    <property type="entry name" value="ZnMc"/>
    <property type="match status" value="1"/>
</dbReference>
<dbReference type="InterPro" id="IPR006026">
    <property type="entry name" value="Peptidase_Metallo"/>
</dbReference>
<accession>A0A1H9KDX0</accession>
<dbReference type="Gene3D" id="3.40.390.10">
    <property type="entry name" value="Collagenase (Catalytic Domain)"/>
    <property type="match status" value="1"/>
</dbReference>
<dbReference type="GO" id="GO:0008270">
    <property type="term" value="F:zinc ion binding"/>
    <property type="evidence" value="ECO:0007669"/>
    <property type="project" value="InterPro"/>
</dbReference>
<name>A0A1H9KDX0_9BURK</name>
<dbReference type="RefSeq" id="WP_091455722.1">
    <property type="nucleotide sequence ID" value="NZ_FOGD01000003.1"/>
</dbReference>
<protein>
    <submittedName>
        <fullName evidence="2">Metallo-peptidase family M12B Reprolysin-like</fullName>
    </submittedName>
</protein>
<dbReference type="OrthoDB" id="480426at2"/>
<dbReference type="GO" id="GO:0008237">
    <property type="term" value="F:metallopeptidase activity"/>
    <property type="evidence" value="ECO:0007669"/>
    <property type="project" value="InterPro"/>
</dbReference>
<dbReference type="EMBL" id="FOGD01000003">
    <property type="protein sequence ID" value="SEQ97279.1"/>
    <property type="molecule type" value="Genomic_DNA"/>
</dbReference>
<dbReference type="GO" id="GO:0006508">
    <property type="term" value="P:proteolysis"/>
    <property type="evidence" value="ECO:0007669"/>
    <property type="project" value="InterPro"/>
</dbReference>
<evidence type="ECO:0000313" key="3">
    <source>
        <dbReference type="Proteomes" id="UP000199766"/>
    </source>
</evidence>
<dbReference type="AlphaFoldDB" id="A0A1H9KDX0"/>
<evidence type="ECO:0000313" key="2">
    <source>
        <dbReference type="EMBL" id="SEQ97279.1"/>
    </source>
</evidence>
<gene>
    <name evidence="2" type="ORF">SAMN02982919_01530</name>
</gene>
<organism evidence="2 3">
    <name type="scientific">Giesbergeria anulus</name>
    <dbReference type="NCBI Taxonomy" id="180197"/>
    <lineage>
        <taxon>Bacteria</taxon>
        <taxon>Pseudomonadati</taxon>
        <taxon>Pseudomonadota</taxon>
        <taxon>Betaproteobacteria</taxon>
        <taxon>Burkholderiales</taxon>
        <taxon>Comamonadaceae</taxon>
        <taxon>Giesbergeria</taxon>
    </lineage>
</organism>
<dbReference type="STRING" id="180197.SAMN02982919_01530"/>
<keyword evidence="3" id="KW-1185">Reference proteome</keyword>
<dbReference type="Proteomes" id="UP000199766">
    <property type="component" value="Unassembled WGS sequence"/>
</dbReference>
<sequence>MVTTATDLETIVYSGDHRVDALLGFPAVWNFWPDGRKVLYYTFDASTGSIMDVETTQSVTAFNVAQQQAARQILQYASAVTGIVFSEVGSSALADVHFAATNLQGRTTAGLTSSFYSYYTDRNDVLTDLDAESLVYLDNVEYASSNQQPTAGSVGYEVLLHEIGHMLGLGHPFDTTYALPASEDHTNNTVMSYTDRGSPKSQFQAYDLLTLDWIYGRDGLGGSWGMNSSHGPTLNLGSTEPVIERGTLQNDRLISTAANQSFDGLQGIDTVVLDGLRSSYTLTRQGSGWQLQDSVAGRDGTDTLNNIERLQFSDKAVALDLTGAAGTAARLLGAVVGVAGLNRADWVGVVLDAVDSGLPSTTLNQLALQAVLGPNASHAQIVSHLYSTLYHQAPAAATLQSLTAALDSGQYTPADFVAWVAASDTNASNIGLVGLSTQGLAFVPV</sequence>
<proteinExistence type="predicted"/>
<reference evidence="2 3" key="1">
    <citation type="submission" date="2016-10" db="EMBL/GenBank/DDBJ databases">
        <authorList>
            <person name="de Groot N.N."/>
        </authorList>
    </citation>
    <scope>NUCLEOTIDE SEQUENCE [LARGE SCALE GENOMIC DNA]</scope>
    <source>
        <strain evidence="2 3">ATCC 35958</strain>
    </source>
</reference>